<name>A0ABQ3XGI5_9ACTN</name>
<feature type="compositionally biased region" description="Low complexity" evidence="1">
    <location>
        <begin position="17"/>
        <end position="30"/>
    </location>
</feature>
<evidence type="ECO:0000313" key="2">
    <source>
        <dbReference type="EMBL" id="GID57609.1"/>
    </source>
</evidence>
<comment type="caution">
    <text evidence="2">The sequence shown here is derived from an EMBL/GenBank/DDBJ whole genome shotgun (WGS) entry which is preliminary data.</text>
</comment>
<evidence type="ECO:0000256" key="1">
    <source>
        <dbReference type="SAM" id="MobiDB-lite"/>
    </source>
</evidence>
<reference evidence="2 3" key="1">
    <citation type="submission" date="2021-01" db="EMBL/GenBank/DDBJ databases">
        <title>Whole genome shotgun sequence of Actinoplanes couchii NBRC 106145.</title>
        <authorList>
            <person name="Komaki H."/>
            <person name="Tamura T."/>
        </authorList>
    </citation>
    <scope>NUCLEOTIDE SEQUENCE [LARGE SCALE GENOMIC DNA]</scope>
    <source>
        <strain evidence="2 3">NBRC 106145</strain>
    </source>
</reference>
<feature type="region of interest" description="Disordered" evidence="1">
    <location>
        <begin position="1"/>
        <end position="30"/>
    </location>
</feature>
<sequence length="66" mass="6739">MTTSATRPGNIRRCTFPTSETASQTTAAEAATPTATLTVATIPPFDAVPEDHNGPILTAIVGRLGA</sequence>
<evidence type="ECO:0000313" key="3">
    <source>
        <dbReference type="Proteomes" id="UP000612282"/>
    </source>
</evidence>
<accession>A0ABQ3XGI5</accession>
<organism evidence="2 3">
    <name type="scientific">Actinoplanes couchii</name>
    <dbReference type="NCBI Taxonomy" id="403638"/>
    <lineage>
        <taxon>Bacteria</taxon>
        <taxon>Bacillati</taxon>
        <taxon>Actinomycetota</taxon>
        <taxon>Actinomycetes</taxon>
        <taxon>Micromonosporales</taxon>
        <taxon>Micromonosporaceae</taxon>
        <taxon>Actinoplanes</taxon>
    </lineage>
</organism>
<dbReference type="Proteomes" id="UP000612282">
    <property type="component" value="Unassembled WGS sequence"/>
</dbReference>
<proteinExistence type="predicted"/>
<gene>
    <name evidence="2" type="ORF">Aco03nite_060130</name>
</gene>
<protein>
    <submittedName>
        <fullName evidence="2">Uncharacterized protein</fullName>
    </submittedName>
</protein>
<keyword evidence="3" id="KW-1185">Reference proteome</keyword>
<dbReference type="EMBL" id="BOMG01000074">
    <property type="protein sequence ID" value="GID57609.1"/>
    <property type="molecule type" value="Genomic_DNA"/>
</dbReference>